<evidence type="ECO:0000313" key="1">
    <source>
        <dbReference type="EMBL" id="MFC3000114.1"/>
    </source>
</evidence>
<protein>
    <recommendedName>
        <fullName evidence="3">MarR family transcriptional regulator</fullName>
    </recommendedName>
</protein>
<comment type="caution">
    <text evidence="1">The sequence shown here is derived from an EMBL/GenBank/DDBJ whole genome shotgun (WGS) entry which is preliminary data.</text>
</comment>
<dbReference type="Proteomes" id="UP001595420">
    <property type="component" value="Unassembled WGS sequence"/>
</dbReference>
<sequence>MTLCLDVPDRRFAALRLLRDLRQVDQRAGVKNSRIAFDVAMLFYEQAQRDAVPELSVDQIAAATGYSGPTIRLVLKRLASTGAVAPARRLGKTQLYAMTPAGIAGFDGYVEAILGFEAPNGRAP</sequence>
<dbReference type="EMBL" id="JBHRSB010000002">
    <property type="protein sequence ID" value="MFC3000114.1"/>
    <property type="molecule type" value="Genomic_DNA"/>
</dbReference>
<accession>A0ABV7BTS3</accession>
<evidence type="ECO:0008006" key="3">
    <source>
        <dbReference type="Google" id="ProtNLM"/>
    </source>
</evidence>
<name>A0ABV7BTS3_9PROT</name>
<proteinExistence type="predicted"/>
<keyword evidence="2" id="KW-1185">Reference proteome</keyword>
<reference evidence="2" key="1">
    <citation type="journal article" date="2019" name="Int. J. Syst. Evol. Microbiol.">
        <title>The Global Catalogue of Microorganisms (GCM) 10K type strain sequencing project: providing services to taxonomists for standard genome sequencing and annotation.</title>
        <authorList>
            <consortium name="The Broad Institute Genomics Platform"/>
            <consortium name="The Broad Institute Genome Sequencing Center for Infectious Disease"/>
            <person name="Wu L."/>
            <person name="Ma J."/>
        </authorList>
    </citation>
    <scope>NUCLEOTIDE SEQUENCE [LARGE SCALE GENOMIC DNA]</scope>
    <source>
        <strain evidence="2">CGMCC 1.16855</strain>
    </source>
</reference>
<dbReference type="RefSeq" id="WP_216836167.1">
    <property type="nucleotide sequence ID" value="NZ_JAFNJS010000002.1"/>
</dbReference>
<gene>
    <name evidence="1" type="ORF">ACFOD3_09420</name>
</gene>
<organism evidence="1 2">
    <name type="scientific">Falsiroseomonas tokyonensis</name>
    <dbReference type="NCBI Taxonomy" id="430521"/>
    <lineage>
        <taxon>Bacteria</taxon>
        <taxon>Pseudomonadati</taxon>
        <taxon>Pseudomonadota</taxon>
        <taxon>Alphaproteobacteria</taxon>
        <taxon>Acetobacterales</taxon>
        <taxon>Roseomonadaceae</taxon>
        <taxon>Falsiroseomonas</taxon>
    </lineage>
</organism>
<evidence type="ECO:0000313" key="2">
    <source>
        <dbReference type="Proteomes" id="UP001595420"/>
    </source>
</evidence>